<gene>
    <name evidence="3" type="ORF">CYMTET_14098</name>
</gene>
<evidence type="ECO:0000256" key="1">
    <source>
        <dbReference type="SAM" id="MobiDB-lite"/>
    </source>
</evidence>
<dbReference type="InterPro" id="IPR003613">
    <property type="entry name" value="Ubox_domain"/>
</dbReference>
<dbReference type="Pfam" id="PF04564">
    <property type="entry name" value="U-box"/>
    <property type="match status" value="1"/>
</dbReference>
<dbReference type="EMBL" id="LGRX02005757">
    <property type="protein sequence ID" value="KAK3277927.1"/>
    <property type="molecule type" value="Genomic_DNA"/>
</dbReference>
<proteinExistence type="predicted"/>
<evidence type="ECO:0000313" key="4">
    <source>
        <dbReference type="Proteomes" id="UP001190700"/>
    </source>
</evidence>
<feature type="region of interest" description="Disordered" evidence="1">
    <location>
        <begin position="276"/>
        <end position="298"/>
    </location>
</feature>
<evidence type="ECO:0000259" key="2">
    <source>
        <dbReference type="SMART" id="SM00504"/>
    </source>
</evidence>
<dbReference type="SMART" id="SM00504">
    <property type="entry name" value="Ubox"/>
    <property type="match status" value="1"/>
</dbReference>
<protein>
    <recommendedName>
        <fullName evidence="2">U-box domain-containing protein</fullName>
    </recommendedName>
</protein>
<sequence length="298" mass="32785">MLRKDSELIIISVLKRAILNTGSCSVTLPSGLLPGSDYRIEVQSENIVPPNVEGLSEPLNIYAFGLPSRPGVRRARRQSHPDIPALAPITPNRSPLGHGDTPLAVVREGEDQLNASISQDEPEWWRSLRRHHDTLEAEASQVREGFICPILCTVMRSPAFLVETGNTFELSAIFEWVVTQRKRRDPLTSESFSSPMIAPNAQLQREIRRVMNLVEAWRALKERVVVGAGWDAAVKSQWEEAGHFVSKDPRGGCDIFMDEALLAQLMCPGLQSSMKIRADPGGGRTAGEPGSGDGAQEF</sequence>
<keyword evidence="4" id="KW-1185">Reference proteome</keyword>
<dbReference type="Proteomes" id="UP001190700">
    <property type="component" value="Unassembled WGS sequence"/>
</dbReference>
<accession>A0AAE0GH35</accession>
<dbReference type="Gene3D" id="3.30.40.10">
    <property type="entry name" value="Zinc/RING finger domain, C3HC4 (zinc finger)"/>
    <property type="match status" value="1"/>
</dbReference>
<comment type="caution">
    <text evidence="3">The sequence shown here is derived from an EMBL/GenBank/DDBJ whole genome shotgun (WGS) entry which is preliminary data.</text>
</comment>
<dbReference type="AlphaFoldDB" id="A0AAE0GH35"/>
<evidence type="ECO:0000313" key="3">
    <source>
        <dbReference type="EMBL" id="KAK3277927.1"/>
    </source>
</evidence>
<dbReference type="GO" id="GO:0016567">
    <property type="term" value="P:protein ubiquitination"/>
    <property type="evidence" value="ECO:0007669"/>
    <property type="project" value="InterPro"/>
</dbReference>
<dbReference type="SUPFAM" id="SSF57850">
    <property type="entry name" value="RING/U-box"/>
    <property type="match status" value="1"/>
</dbReference>
<feature type="compositionally biased region" description="Gly residues" evidence="1">
    <location>
        <begin position="280"/>
        <end position="298"/>
    </location>
</feature>
<reference evidence="3 4" key="1">
    <citation type="journal article" date="2015" name="Genome Biol. Evol.">
        <title>Comparative Genomics of a Bacterivorous Green Alga Reveals Evolutionary Causalities and Consequences of Phago-Mixotrophic Mode of Nutrition.</title>
        <authorList>
            <person name="Burns J.A."/>
            <person name="Paasch A."/>
            <person name="Narechania A."/>
            <person name="Kim E."/>
        </authorList>
    </citation>
    <scope>NUCLEOTIDE SEQUENCE [LARGE SCALE GENOMIC DNA]</scope>
    <source>
        <strain evidence="3 4">PLY_AMNH</strain>
    </source>
</reference>
<dbReference type="InterPro" id="IPR013083">
    <property type="entry name" value="Znf_RING/FYVE/PHD"/>
</dbReference>
<feature type="domain" description="U-box" evidence="2">
    <location>
        <begin position="145"/>
        <end position="210"/>
    </location>
</feature>
<organism evidence="3 4">
    <name type="scientific">Cymbomonas tetramitiformis</name>
    <dbReference type="NCBI Taxonomy" id="36881"/>
    <lineage>
        <taxon>Eukaryota</taxon>
        <taxon>Viridiplantae</taxon>
        <taxon>Chlorophyta</taxon>
        <taxon>Pyramimonadophyceae</taxon>
        <taxon>Pyramimonadales</taxon>
        <taxon>Pyramimonadaceae</taxon>
        <taxon>Cymbomonas</taxon>
    </lineage>
</organism>
<name>A0AAE0GH35_9CHLO</name>
<dbReference type="GO" id="GO:0004842">
    <property type="term" value="F:ubiquitin-protein transferase activity"/>
    <property type="evidence" value="ECO:0007669"/>
    <property type="project" value="InterPro"/>
</dbReference>